<keyword evidence="3" id="KW-1185">Reference proteome</keyword>
<dbReference type="Proteomes" id="UP001501588">
    <property type="component" value="Unassembled WGS sequence"/>
</dbReference>
<organism evidence="2 3">
    <name type="scientific">Craurococcus roseus</name>
    <dbReference type="NCBI Taxonomy" id="77585"/>
    <lineage>
        <taxon>Bacteria</taxon>
        <taxon>Pseudomonadati</taxon>
        <taxon>Pseudomonadota</taxon>
        <taxon>Alphaproteobacteria</taxon>
        <taxon>Acetobacterales</taxon>
        <taxon>Acetobacteraceae</taxon>
        <taxon>Craurococcus</taxon>
    </lineage>
</organism>
<comment type="caution">
    <text evidence="2">The sequence shown here is derived from an EMBL/GenBank/DDBJ whole genome shotgun (WGS) entry which is preliminary data.</text>
</comment>
<proteinExistence type="predicted"/>
<sequence length="341" mass="35357">MPRKTTHAPPPPSRNGRVRGAVGGTPADRLIRAWLDGDRDGFEDLAEEFIAGGRDGVLAAAVRKLSERYEDDAVEDFADDLTEVAEAAEGQRDFNFASLVLLPVVAEGGPPPDPATLARGLAASGAFPPGAEVAFAAGWSTAEAVQALSPCAVRRVLLDVAGGRPSADLPLAPPGGGSDGGIAVLAGAVVFRTEPSEDDADLDPEALDAAEEAQDRERMDAFERWRASLGPEATEGALILPFCTPSALAYEIGAFLDGAGPEGGDVLDEIRDFVETAKGEADGEEVLARLTAREGGVELAVLTRSGRELDRRVFDLGDSGLTGADVSRFLEGSVPIVDGTG</sequence>
<evidence type="ECO:0000256" key="1">
    <source>
        <dbReference type="SAM" id="MobiDB-lite"/>
    </source>
</evidence>
<dbReference type="RefSeq" id="WP_343896696.1">
    <property type="nucleotide sequence ID" value="NZ_BAAAFZ010000055.1"/>
</dbReference>
<reference evidence="3" key="1">
    <citation type="journal article" date="2019" name="Int. J. Syst. Evol. Microbiol.">
        <title>The Global Catalogue of Microorganisms (GCM) 10K type strain sequencing project: providing services to taxonomists for standard genome sequencing and annotation.</title>
        <authorList>
            <consortium name="The Broad Institute Genomics Platform"/>
            <consortium name="The Broad Institute Genome Sequencing Center for Infectious Disease"/>
            <person name="Wu L."/>
            <person name="Ma J."/>
        </authorList>
    </citation>
    <scope>NUCLEOTIDE SEQUENCE [LARGE SCALE GENOMIC DNA]</scope>
    <source>
        <strain evidence="3">JCM 9933</strain>
    </source>
</reference>
<evidence type="ECO:0000313" key="3">
    <source>
        <dbReference type="Proteomes" id="UP001501588"/>
    </source>
</evidence>
<feature type="region of interest" description="Disordered" evidence="1">
    <location>
        <begin position="1"/>
        <end position="24"/>
    </location>
</feature>
<protein>
    <submittedName>
        <fullName evidence="2">Uncharacterized protein</fullName>
    </submittedName>
</protein>
<name>A0ABP3QT53_9PROT</name>
<dbReference type="EMBL" id="BAAAFZ010000055">
    <property type="protein sequence ID" value="GAA0593858.1"/>
    <property type="molecule type" value="Genomic_DNA"/>
</dbReference>
<accession>A0ABP3QT53</accession>
<gene>
    <name evidence="2" type="ORF">GCM10009416_35280</name>
</gene>
<evidence type="ECO:0000313" key="2">
    <source>
        <dbReference type="EMBL" id="GAA0593858.1"/>
    </source>
</evidence>